<dbReference type="GO" id="GO:0005524">
    <property type="term" value="F:ATP binding"/>
    <property type="evidence" value="ECO:0007669"/>
    <property type="project" value="UniProtKB-KW"/>
</dbReference>
<feature type="domain" description="AMP-dependent synthetase/ligase" evidence="5">
    <location>
        <begin position="114"/>
        <end position="481"/>
    </location>
</feature>
<reference evidence="7 8" key="1">
    <citation type="submission" date="2020-06" db="EMBL/GenBank/DDBJ databases">
        <title>Schlegella sp. ID0723 isolated from air conditioner.</title>
        <authorList>
            <person name="Kim D.Y."/>
            <person name="Kim D.-U."/>
        </authorList>
    </citation>
    <scope>NUCLEOTIDE SEQUENCE [LARGE SCALE GENOMIC DNA]</scope>
    <source>
        <strain evidence="7 8">ID0723</strain>
    </source>
</reference>
<dbReference type="EMBL" id="JABWMJ010000008">
    <property type="protein sequence ID" value="NUZ07464.1"/>
    <property type="molecule type" value="Genomic_DNA"/>
</dbReference>
<dbReference type="Pfam" id="PF00501">
    <property type="entry name" value="AMP-binding"/>
    <property type="match status" value="1"/>
</dbReference>
<dbReference type="InterPro" id="IPR020845">
    <property type="entry name" value="AMP-binding_CS"/>
</dbReference>
<sequence length="673" mass="75878">MTIQEGELLWTPREAFAKSSQLASFMDWLRVHRQLDFTDYAALWQWSVDCLEDFWAAVWEYFEIESSTPHECVLKERTMPGAEWFPGARVNFAKHMLRKGRRGWPAIHHRSEIRPSATLNWEDLRDQVATLAEAMRRMGIRPGDRIVSTLPNTPEAVIALLATTAIGAVWSACSPDFGARSILDRFQQIEPRLLFAVDGYRFGGKDFDRRTDLARLVEGLPTLEHLVFLPDLDPAAPRPTLRPEPAVRLWSEVMAEQPLRYEDFRYEDVEFSHPLWILYSSGTTGLPKAITHSHGGMTLETHKVIAFHANQTPDSCLFFYTTTGWMMFNFMVMGLCQGGRIVLYDGNPLAPHVERLWQLAAEHRVTMFGASPTFVQMMIKAGVRPAKKYDLSALEGVLLGGSPATPETFAWFYREVKRDLWVTSQSGGTDVCSAFVGASPTLPVYAGEIQTRLLGVDAHALSDEGEPLTDGVGELVIRKPMPSMPLYFWGDADNRRYRDSYFDVYPGQWRHGDFFKVNQRGGCYIYGRSDSTLNRAGVRIGTAEIYRIVENVEGVQDSLVLNLDLPGGSFFMPMFVVPKPGFMLDEAMQSRITQALRMQGSPRHVPDRYVAIAAVPYTLTGKKLEVPVRKILLGAAPDKVASRDAMMNPASLQFFVDFAGEVRRMVEAGEQQR</sequence>
<feature type="domain" description="Acetyl-coenzyme A synthetase N-terminal" evidence="6">
    <location>
        <begin position="40"/>
        <end position="94"/>
    </location>
</feature>
<dbReference type="InterPro" id="IPR005914">
    <property type="entry name" value="Acac_CoA_synth"/>
</dbReference>
<comment type="caution">
    <text evidence="7">The sequence shown here is derived from an EMBL/GenBank/DDBJ whole genome shotgun (WGS) entry which is preliminary data.</text>
</comment>
<dbReference type="SUPFAM" id="SSF56801">
    <property type="entry name" value="Acetyl-CoA synthetase-like"/>
    <property type="match status" value="1"/>
</dbReference>
<protein>
    <submittedName>
        <fullName evidence="7">Acetoacetate--CoA ligase</fullName>
        <ecNumber evidence="7">6.2.1.16</ecNumber>
    </submittedName>
</protein>
<dbReference type="NCBIfam" id="TIGR01217">
    <property type="entry name" value="ac_ac_CoA_syn"/>
    <property type="match status" value="1"/>
</dbReference>
<evidence type="ECO:0000313" key="8">
    <source>
        <dbReference type="Proteomes" id="UP000529637"/>
    </source>
</evidence>
<dbReference type="Gene3D" id="3.30.300.30">
    <property type="match status" value="1"/>
</dbReference>
<evidence type="ECO:0000256" key="2">
    <source>
        <dbReference type="ARBA" id="ARBA00022598"/>
    </source>
</evidence>
<dbReference type="PANTHER" id="PTHR42921">
    <property type="entry name" value="ACETOACETYL-COA SYNTHETASE"/>
    <property type="match status" value="1"/>
</dbReference>
<dbReference type="InterPro" id="IPR000873">
    <property type="entry name" value="AMP-dep_synth/lig_dom"/>
</dbReference>
<dbReference type="AlphaFoldDB" id="A0A7Y6NQJ7"/>
<evidence type="ECO:0000256" key="3">
    <source>
        <dbReference type="ARBA" id="ARBA00022741"/>
    </source>
</evidence>
<dbReference type="RefSeq" id="WP_176070313.1">
    <property type="nucleotide sequence ID" value="NZ_JABWMJ010000008.1"/>
</dbReference>
<dbReference type="GO" id="GO:0006629">
    <property type="term" value="P:lipid metabolic process"/>
    <property type="evidence" value="ECO:0007669"/>
    <property type="project" value="InterPro"/>
</dbReference>
<evidence type="ECO:0000259" key="6">
    <source>
        <dbReference type="Pfam" id="PF16177"/>
    </source>
</evidence>
<keyword evidence="4" id="KW-0067">ATP-binding</keyword>
<organism evidence="7 8">
    <name type="scientific">Piscinibacter koreensis</name>
    <dbReference type="NCBI Taxonomy" id="2742824"/>
    <lineage>
        <taxon>Bacteria</taxon>
        <taxon>Pseudomonadati</taxon>
        <taxon>Pseudomonadota</taxon>
        <taxon>Betaproteobacteria</taxon>
        <taxon>Burkholderiales</taxon>
        <taxon>Sphaerotilaceae</taxon>
        <taxon>Piscinibacter</taxon>
    </lineage>
</organism>
<keyword evidence="8" id="KW-1185">Reference proteome</keyword>
<dbReference type="InterPro" id="IPR045851">
    <property type="entry name" value="AMP-bd_C_sf"/>
</dbReference>
<accession>A0A7Y6NQJ7</accession>
<dbReference type="Pfam" id="PF16177">
    <property type="entry name" value="ACAS_N"/>
    <property type="match status" value="1"/>
</dbReference>
<dbReference type="PANTHER" id="PTHR42921:SF1">
    <property type="entry name" value="ACETOACETYL-COA SYNTHETASE"/>
    <property type="match status" value="1"/>
</dbReference>
<dbReference type="InterPro" id="IPR032387">
    <property type="entry name" value="ACAS_N"/>
</dbReference>
<evidence type="ECO:0000256" key="1">
    <source>
        <dbReference type="ARBA" id="ARBA00006432"/>
    </source>
</evidence>
<dbReference type="Gene3D" id="3.40.50.12780">
    <property type="entry name" value="N-terminal domain of ligase-like"/>
    <property type="match status" value="1"/>
</dbReference>
<evidence type="ECO:0000259" key="5">
    <source>
        <dbReference type="Pfam" id="PF00501"/>
    </source>
</evidence>
<proteinExistence type="inferred from homology"/>
<dbReference type="InterPro" id="IPR042099">
    <property type="entry name" value="ANL_N_sf"/>
</dbReference>
<comment type="similarity">
    <text evidence="1">Belongs to the ATP-dependent AMP-binding enzyme family.</text>
</comment>
<dbReference type="NCBIfam" id="NF002937">
    <property type="entry name" value="PRK03584.1"/>
    <property type="match status" value="1"/>
</dbReference>
<keyword evidence="3" id="KW-0547">Nucleotide-binding</keyword>
<evidence type="ECO:0000256" key="4">
    <source>
        <dbReference type="ARBA" id="ARBA00022840"/>
    </source>
</evidence>
<dbReference type="EC" id="6.2.1.16" evidence="7"/>
<name>A0A7Y6NQJ7_9BURK</name>
<gene>
    <name evidence="7" type="ORF">HQN59_17000</name>
</gene>
<dbReference type="Proteomes" id="UP000529637">
    <property type="component" value="Unassembled WGS sequence"/>
</dbReference>
<dbReference type="GO" id="GO:0030729">
    <property type="term" value="F:acetoacetate-CoA ligase activity"/>
    <property type="evidence" value="ECO:0007669"/>
    <property type="project" value="UniProtKB-EC"/>
</dbReference>
<dbReference type="PROSITE" id="PS00455">
    <property type="entry name" value="AMP_BINDING"/>
    <property type="match status" value="1"/>
</dbReference>
<evidence type="ECO:0000313" key="7">
    <source>
        <dbReference type="EMBL" id="NUZ07464.1"/>
    </source>
</evidence>
<keyword evidence="2 7" id="KW-0436">Ligase</keyword>